<reference evidence="1 2" key="1">
    <citation type="submission" date="2023-11" db="EMBL/GenBank/DDBJ databases">
        <title>A Novel Polar Bacteriovorax (B. antarcticus) Isolated from the Biocrust in Antarctica.</title>
        <authorList>
            <person name="Mun W."/>
            <person name="Choi S.Y."/>
            <person name="Mitchell R.J."/>
        </authorList>
    </citation>
    <scope>NUCLEOTIDE SEQUENCE [LARGE SCALE GENOMIC DNA]</scope>
    <source>
        <strain evidence="1 2">PP10</strain>
    </source>
</reference>
<dbReference type="RefSeq" id="WP_323575728.1">
    <property type="nucleotide sequence ID" value="NZ_JAYGJQ010000001.1"/>
</dbReference>
<sequence length="68" mass="8003">MDTLEDLRIKSQKIRERIEQIELELRQPLMTNPDDSAAEEGTREVTYRLYQVEKENLAKIEADILELA</sequence>
<dbReference type="EMBL" id="JAYGJQ010000001">
    <property type="protein sequence ID" value="MEA9356055.1"/>
    <property type="molecule type" value="Genomic_DNA"/>
</dbReference>
<protein>
    <submittedName>
        <fullName evidence="1">Uncharacterized protein</fullName>
    </submittedName>
</protein>
<proteinExistence type="predicted"/>
<dbReference type="Proteomes" id="UP001302274">
    <property type="component" value="Unassembled WGS sequence"/>
</dbReference>
<keyword evidence="2" id="KW-1185">Reference proteome</keyword>
<organism evidence="1 2">
    <name type="scientific">Bacteriovorax antarcticus</name>
    <dbReference type="NCBI Taxonomy" id="3088717"/>
    <lineage>
        <taxon>Bacteria</taxon>
        <taxon>Pseudomonadati</taxon>
        <taxon>Bdellovibrionota</taxon>
        <taxon>Bacteriovoracia</taxon>
        <taxon>Bacteriovoracales</taxon>
        <taxon>Bacteriovoracaceae</taxon>
        <taxon>Bacteriovorax</taxon>
    </lineage>
</organism>
<accession>A0ABU5VWP3</accession>
<comment type="caution">
    <text evidence="1">The sequence shown here is derived from an EMBL/GenBank/DDBJ whole genome shotgun (WGS) entry which is preliminary data.</text>
</comment>
<evidence type="ECO:0000313" key="2">
    <source>
        <dbReference type="Proteomes" id="UP001302274"/>
    </source>
</evidence>
<name>A0ABU5VWP3_9BACT</name>
<gene>
    <name evidence="1" type="ORF">SHI21_07580</name>
</gene>
<evidence type="ECO:0000313" key="1">
    <source>
        <dbReference type="EMBL" id="MEA9356055.1"/>
    </source>
</evidence>